<reference evidence="3" key="1">
    <citation type="journal article" date="2020" name="Front. Microbiol.">
        <title>Gene regulatory networks of Penicillium echinulatum 2HH and Penicillium oxalicum 114-2 inferred by a computational biology approach.</title>
        <authorList>
            <person name="Lenz A.R."/>
            <person name="Galan-Vasquez E."/>
            <person name="Balbinot E."/>
            <person name="De Abreu F.P."/>
            <person name="De Oliveira N.S."/>
            <person name="Da Rosa L.O."/>
            <person name="De Avila E Silva S."/>
            <person name="Camassola M."/>
            <person name="Dillon A.J.P."/>
            <person name="Perez-Rueda E."/>
        </authorList>
    </citation>
    <scope>NUCLEOTIDE SEQUENCE</scope>
    <source>
        <strain evidence="3">S1M29</strain>
    </source>
</reference>
<feature type="compositionally biased region" description="Low complexity" evidence="1">
    <location>
        <begin position="338"/>
        <end position="348"/>
    </location>
</feature>
<keyword evidence="4" id="KW-1185">Reference proteome</keyword>
<organism evidence="3 4">
    <name type="scientific">Penicillium ucsense</name>
    <dbReference type="NCBI Taxonomy" id="2839758"/>
    <lineage>
        <taxon>Eukaryota</taxon>
        <taxon>Fungi</taxon>
        <taxon>Dikarya</taxon>
        <taxon>Ascomycota</taxon>
        <taxon>Pezizomycotina</taxon>
        <taxon>Eurotiomycetes</taxon>
        <taxon>Eurotiomycetidae</taxon>
        <taxon>Eurotiales</taxon>
        <taxon>Aspergillaceae</taxon>
        <taxon>Penicillium</taxon>
    </lineage>
</organism>
<feature type="compositionally biased region" description="Acidic residues" evidence="1">
    <location>
        <begin position="229"/>
        <end position="239"/>
    </location>
</feature>
<evidence type="ECO:0000313" key="4">
    <source>
        <dbReference type="Proteomes" id="UP000631181"/>
    </source>
</evidence>
<comment type="caution">
    <text evidence="3">The sequence shown here is derived from an EMBL/GenBank/DDBJ whole genome shotgun (WGS) entry which is preliminary data.</text>
</comment>
<dbReference type="AlphaFoldDB" id="A0A8J8W9N7"/>
<feature type="compositionally biased region" description="Low complexity" evidence="1">
    <location>
        <begin position="209"/>
        <end position="222"/>
    </location>
</feature>
<evidence type="ECO:0000256" key="2">
    <source>
        <dbReference type="SAM" id="Phobius"/>
    </source>
</evidence>
<evidence type="ECO:0000313" key="3">
    <source>
        <dbReference type="EMBL" id="KAF7719325.1"/>
    </source>
</evidence>
<feature type="region of interest" description="Disordered" evidence="1">
    <location>
        <begin position="332"/>
        <end position="369"/>
    </location>
</feature>
<feature type="compositionally biased region" description="Low complexity" evidence="1">
    <location>
        <begin position="263"/>
        <end position="294"/>
    </location>
</feature>
<gene>
    <name evidence="3" type="ORF">PECM_006922</name>
</gene>
<keyword evidence="2" id="KW-0812">Transmembrane</keyword>
<evidence type="ECO:0000256" key="1">
    <source>
        <dbReference type="SAM" id="MobiDB-lite"/>
    </source>
</evidence>
<feature type="region of interest" description="Disordered" evidence="1">
    <location>
        <begin position="167"/>
        <end position="302"/>
    </location>
</feature>
<protein>
    <recommendedName>
        <fullName evidence="5">Transmembrane protein</fullName>
    </recommendedName>
</protein>
<dbReference type="Proteomes" id="UP000631181">
    <property type="component" value="Unassembled WGS sequence"/>
</dbReference>
<feature type="compositionally biased region" description="Polar residues" evidence="1">
    <location>
        <begin position="357"/>
        <end position="369"/>
    </location>
</feature>
<evidence type="ECO:0008006" key="5">
    <source>
        <dbReference type="Google" id="ProtNLM"/>
    </source>
</evidence>
<accession>A0A8J8W9N7</accession>
<dbReference type="OrthoDB" id="4501674at2759"/>
<name>A0A8J8W9N7_9EURO</name>
<keyword evidence="2" id="KW-1133">Transmembrane helix</keyword>
<proteinExistence type="predicted"/>
<dbReference type="EMBL" id="WIWV01000006">
    <property type="protein sequence ID" value="KAF7719325.1"/>
    <property type="molecule type" value="Genomic_DNA"/>
</dbReference>
<feature type="transmembrane region" description="Helical" evidence="2">
    <location>
        <begin position="97"/>
        <end position="119"/>
    </location>
</feature>
<keyword evidence="2" id="KW-0472">Membrane</keyword>
<sequence length="369" mass="39875">MFVSISVSESFLGQETHTAVHGLVERSRVTRTGPTYRISDIGKPDVQYEPKMIALARPADQVHELISVPSMNRAHSATSTLLARNGFSRVFDGSSSVVAITLLVVIAACAIVFMATWSLREGSKRKRRKRRVGFDHFAQSDVSLAEDTSRTLDRFLMKDVYPERNTLMLSRSPSPPFIGGMDGAESVEGNDQTQDDRGERASCSGAQVTPTRKTTWTPRRSPLSSSMSADDEDFAEDVDTSPSKKPFGASTTPRSLPYRPKSLRSISTRTPTSPPTNRAPQLRVPSASRASSPATVHKEVPLGIHLSKSQPTVETTNVSTPRTVSQNTVIHISPPEPAKSSSASPAKSILGPGSFSVEVNSNPGASKED</sequence>